<sequence length="93" mass="10765">MVVARRIFQREKESTRKGKSGEDFKVSESSVRENWSRHEGGTHLLTHMLRHLESVCGLPPPPCQIHTYAFYDRQTEEAGLYLQAESNNSQHPR</sequence>
<evidence type="ECO:0000313" key="3">
    <source>
        <dbReference type="Proteomes" id="UP000327493"/>
    </source>
</evidence>
<comment type="caution">
    <text evidence="2">The sequence shown here is derived from an EMBL/GenBank/DDBJ whole genome shotgun (WGS) entry which is preliminary data.</text>
</comment>
<feature type="compositionally biased region" description="Basic and acidic residues" evidence="1">
    <location>
        <begin position="8"/>
        <end position="25"/>
    </location>
</feature>
<keyword evidence="3" id="KW-1185">Reference proteome</keyword>
<organism evidence="2 3">
    <name type="scientific">Etheostoma spectabile</name>
    <name type="common">orangethroat darter</name>
    <dbReference type="NCBI Taxonomy" id="54343"/>
    <lineage>
        <taxon>Eukaryota</taxon>
        <taxon>Metazoa</taxon>
        <taxon>Chordata</taxon>
        <taxon>Craniata</taxon>
        <taxon>Vertebrata</taxon>
        <taxon>Euteleostomi</taxon>
        <taxon>Actinopterygii</taxon>
        <taxon>Neopterygii</taxon>
        <taxon>Teleostei</taxon>
        <taxon>Neoteleostei</taxon>
        <taxon>Acanthomorphata</taxon>
        <taxon>Eupercaria</taxon>
        <taxon>Perciformes</taxon>
        <taxon>Percoidei</taxon>
        <taxon>Percidae</taxon>
        <taxon>Etheostomatinae</taxon>
        <taxon>Etheostoma</taxon>
    </lineage>
</organism>
<name>A0A5J5DA76_9PERO</name>
<dbReference type="EMBL" id="VOFY01000009">
    <property type="protein sequence ID" value="KAA8589485.1"/>
    <property type="molecule type" value="Genomic_DNA"/>
</dbReference>
<proteinExistence type="predicted"/>
<gene>
    <name evidence="2" type="ORF">FQN60_012850</name>
</gene>
<dbReference type="AlphaFoldDB" id="A0A5J5DA76"/>
<feature type="region of interest" description="Disordered" evidence="1">
    <location>
        <begin position="1"/>
        <end position="25"/>
    </location>
</feature>
<accession>A0A5J5DA76</accession>
<protein>
    <submittedName>
        <fullName evidence="2">Uncharacterized protein</fullName>
    </submittedName>
</protein>
<dbReference type="Proteomes" id="UP000327493">
    <property type="component" value="Chromosome 9"/>
</dbReference>
<evidence type="ECO:0000256" key="1">
    <source>
        <dbReference type="SAM" id="MobiDB-lite"/>
    </source>
</evidence>
<reference evidence="2 3" key="1">
    <citation type="submission" date="2019-08" db="EMBL/GenBank/DDBJ databases">
        <title>A chromosome-level genome assembly, high-density linkage maps, and genome scans reveal the genomic architecture of hybrid incompatibilities underlying speciation via character displacement in darters (Percidae: Etheostominae).</title>
        <authorList>
            <person name="Moran R.L."/>
            <person name="Catchen J.M."/>
            <person name="Fuller R.C."/>
        </authorList>
    </citation>
    <scope>NUCLEOTIDE SEQUENCE [LARGE SCALE GENOMIC DNA]</scope>
    <source>
        <strain evidence="2">EspeVRDwgs_2016</strain>
        <tissue evidence="2">Muscle</tissue>
    </source>
</reference>
<evidence type="ECO:0000313" key="2">
    <source>
        <dbReference type="EMBL" id="KAA8589485.1"/>
    </source>
</evidence>